<dbReference type="Proteomes" id="UP000274131">
    <property type="component" value="Unassembled WGS sequence"/>
</dbReference>
<dbReference type="OrthoDB" id="5860250at2759"/>
<keyword evidence="2" id="KW-1185">Reference proteome</keyword>
<proteinExistence type="predicted"/>
<accession>A0A0N4UT42</accession>
<dbReference type="AlphaFoldDB" id="A0A0N4UT42"/>
<dbReference type="WBParaSite" id="EVEC_0000036401-mRNA-1">
    <property type="protein sequence ID" value="EVEC_0000036401-mRNA-1"/>
    <property type="gene ID" value="EVEC_0000036401"/>
</dbReference>
<sequence>MDALNNQLEDYVVEKLEEGNYKAVEAKLTSAGTEAVTNSFFGLHSQLFRHYVKVAEECCLENEDLLRFLLKYIAQRADVNSRYVSVLEIYEEVASLKSLLYLLEELHEILPSNGNCELDYPLLDELRDDVLPYFLHRMRGFLNEIESDQYSQVLLASLSFIEVFRNCHCENYSLTDTLITDVVSYLPIVSDYTYEVLKKYVCCYKERNKDVSPYPVLLAVSLQSGDGSSAVGWLIPFLVYSPSYNADRCFPIFLKCLETSENNCYSLSFVNNSLKAIIYPVENETLPRNSLASHIDFLGQYLASSVHPAMHEKLRRDCLEVFRELILKYEPVAQVLLIRRIISLIMRDSYENILEPQAIAWLLDYYRSQLGKHYCFKAELGFLWGDLSGIHYENLHGAVNYYAALMILAQYQALLKVNKPLLKAVRKEVLEPLQANIAEWSHLTEMKKTKEQETLPYLQTMMHETFKFVDNFLEEISLP</sequence>
<organism evidence="3">
    <name type="scientific">Enterobius vermicularis</name>
    <name type="common">Human pinworm</name>
    <dbReference type="NCBI Taxonomy" id="51028"/>
    <lineage>
        <taxon>Eukaryota</taxon>
        <taxon>Metazoa</taxon>
        <taxon>Ecdysozoa</taxon>
        <taxon>Nematoda</taxon>
        <taxon>Chromadorea</taxon>
        <taxon>Rhabditida</taxon>
        <taxon>Spirurina</taxon>
        <taxon>Oxyuridomorpha</taxon>
        <taxon>Oxyuroidea</taxon>
        <taxon>Oxyuridae</taxon>
        <taxon>Enterobius</taxon>
    </lineage>
</organism>
<evidence type="ECO:0000313" key="2">
    <source>
        <dbReference type="Proteomes" id="UP000274131"/>
    </source>
</evidence>
<protein>
    <submittedName>
        <fullName evidence="3">Glomulin</fullName>
    </submittedName>
</protein>
<evidence type="ECO:0000313" key="3">
    <source>
        <dbReference type="WBParaSite" id="EVEC_0000036401-mRNA-1"/>
    </source>
</evidence>
<reference evidence="1 2" key="2">
    <citation type="submission" date="2018-10" db="EMBL/GenBank/DDBJ databases">
        <authorList>
            <consortium name="Pathogen Informatics"/>
        </authorList>
    </citation>
    <scope>NUCLEOTIDE SEQUENCE [LARGE SCALE GENOMIC DNA]</scope>
</reference>
<name>A0A0N4UT42_ENTVE</name>
<dbReference type="EMBL" id="UXUI01000205">
    <property type="protein sequence ID" value="VDD85114.1"/>
    <property type="molecule type" value="Genomic_DNA"/>
</dbReference>
<gene>
    <name evidence="1" type="ORF">EVEC_LOCUS257</name>
</gene>
<reference evidence="3" key="1">
    <citation type="submission" date="2017-02" db="UniProtKB">
        <authorList>
            <consortium name="WormBaseParasite"/>
        </authorList>
    </citation>
    <scope>IDENTIFICATION</scope>
</reference>
<evidence type="ECO:0000313" key="1">
    <source>
        <dbReference type="EMBL" id="VDD85114.1"/>
    </source>
</evidence>